<keyword evidence="12" id="KW-1015">Disulfide bond</keyword>
<evidence type="ECO:0000256" key="3">
    <source>
        <dbReference type="ARBA" id="ARBA00022676"/>
    </source>
</evidence>
<dbReference type="PANTHER" id="PTHR46025">
    <property type="entry name" value="XYLOSYLTRANSFERASE OXT"/>
    <property type="match status" value="1"/>
</dbReference>
<protein>
    <recommendedName>
        <fullName evidence="14">Peptide O-xylosyltransferase</fullName>
    </recommendedName>
</protein>
<dbReference type="GO" id="GO:0015012">
    <property type="term" value="P:heparan sulfate proteoglycan biosynthetic process"/>
    <property type="evidence" value="ECO:0007669"/>
    <property type="project" value="TreeGrafter"/>
</dbReference>
<comment type="caution">
    <text evidence="15">The sequence shown here is derived from an EMBL/GenBank/DDBJ whole genome shotgun (WGS) entry which is preliminary data.</text>
</comment>
<dbReference type="GO" id="GO:0046872">
    <property type="term" value="F:metal ion binding"/>
    <property type="evidence" value="ECO:0007669"/>
    <property type="project" value="UniProtKB-KW"/>
</dbReference>
<dbReference type="InterPro" id="IPR043538">
    <property type="entry name" value="XYLT"/>
</dbReference>
<keyword evidence="8" id="KW-0735">Signal-anchor</keyword>
<reference evidence="15 16" key="2">
    <citation type="submission" date="2018-03" db="EMBL/GenBank/DDBJ databases">
        <authorList>
            <person name="Keele B.F."/>
        </authorList>
    </citation>
    <scope>NUCLEOTIDE SEQUENCE [LARGE SCALE GENOMIC DNA]</scope>
    <source>
        <strain evidence="15 16">CCALA 016</strain>
    </source>
</reference>
<accession>A0A2T1M086</accession>
<organism evidence="15 16">
    <name type="scientific">Aphanothece hegewaldii CCALA 016</name>
    <dbReference type="NCBI Taxonomy" id="2107694"/>
    <lineage>
        <taxon>Bacteria</taxon>
        <taxon>Bacillati</taxon>
        <taxon>Cyanobacteriota</taxon>
        <taxon>Cyanophyceae</taxon>
        <taxon>Oscillatoriophycideae</taxon>
        <taxon>Chroococcales</taxon>
        <taxon>Aphanothecaceae</taxon>
        <taxon>Aphanothece</taxon>
    </lineage>
</organism>
<keyword evidence="5" id="KW-0812">Transmembrane</keyword>
<proteinExistence type="predicted"/>
<dbReference type="EMBL" id="PXOH01000005">
    <property type="protein sequence ID" value="PSF38060.1"/>
    <property type="molecule type" value="Genomic_DNA"/>
</dbReference>
<keyword evidence="4" id="KW-0808">Transferase</keyword>
<evidence type="ECO:0000313" key="15">
    <source>
        <dbReference type="EMBL" id="PSF38060.1"/>
    </source>
</evidence>
<evidence type="ECO:0000256" key="1">
    <source>
        <dbReference type="ARBA" id="ARBA00004323"/>
    </source>
</evidence>
<keyword evidence="16" id="KW-1185">Reference proteome</keyword>
<keyword evidence="11" id="KW-0472">Membrane</keyword>
<sequence length="312" mass="36567">MKIAYLILAHDNHRHLQRLVEAISSPLSMCFIHIDQKSDLCLFSSIKGQNVVLSNRREAVYWGDFSMVEATLILIRQALADPRCFDRFVLLSGTDYPLRSVSYIESFFKHHPAVEFINLVQMPAETERKLMWRLTCRVIRSQDPLGVKLIKMFTNKLRIGIVPRHLNYKKCLGHLIPYAGDQWWALSREACQYIQTFVEKEPVITNFFKDTFCPDEMFFQIILGNSSFKPRIYRNITYMDWGDDINSEHPAWISEKHLDDIFGSNLFFKPSDWYGAGEMLFARKFSDEGEKLVFSIMQRIVERENHQAPIQI</sequence>
<evidence type="ECO:0000256" key="5">
    <source>
        <dbReference type="ARBA" id="ARBA00022692"/>
    </source>
</evidence>
<evidence type="ECO:0000256" key="7">
    <source>
        <dbReference type="ARBA" id="ARBA00022824"/>
    </source>
</evidence>
<gene>
    <name evidence="15" type="ORF">C7H19_06200</name>
</gene>
<dbReference type="InterPro" id="IPR003406">
    <property type="entry name" value="Glyco_trans_14"/>
</dbReference>
<dbReference type="AlphaFoldDB" id="A0A2T1M086"/>
<dbReference type="GO" id="GO:0050650">
    <property type="term" value="P:chondroitin sulfate proteoglycan biosynthetic process"/>
    <property type="evidence" value="ECO:0007669"/>
    <property type="project" value="TreeGrafter"/>
</dbReference>
<dbReference type="GO" id="GO:0030158">
    <property type="term" value="F:protein xylosyltransferase activity"/>
    <property type="evidence" value="ECO:0007669"/>
    <property type="project" value="InterPro"/>
</dbReference>
<keyword evidence="6" id="KW-0479">Metal-binding</keyword>
<comment type="subcellular location">
    <subcellularLocation>
        <location evidence="2">Endoplasmic reticulum membrane</location>
        <topology evidence="2">Single-pass type II membrane protein</topology>
    </subcellularLocation>
    <subcellularLocation>
        <location evidence="1">Golgi apparatus membrane</location>
        <topology evidence="1">Single-pass type II membrane protein</topology>
    </subcellularLocation>
</comment>
<evidence type="ECO:0000256" key="2">
    <source>
        <dbReference type="ARBA" id="ARBA00004648"/>
    </source>
</evidence>
<keyword evidence="9" id="KW-1133">Transmembrane helix</keyword>
<evidence type="ECO:0000313" key="16">
    <source>
        <dbReference type="Proteomes" id="UP000239001"/>
    </source>
</evidence>
<evidence type="ECO:0000256" key="12">
    <source>
        <dbReference type="ARBA" id="ARBA00023157"/>
    </source>
</evidence>
<dbReference type="GO" id="GO:0016020">
    <property type="term" value="C:membrane"/>
    <property type="evidence" value="ECO:0007669"/>
    <property type="project" value="InterPro"/>
</dbReference>
<dbReference type="RefSeq" id="WP_106456027.1">
    <property type="nucleotide sequence ID" value="NZ_PXOH01000005.1"/>
</dbReference>
<evidence type="ECO:0000256" key="11">
    <source>
        <dbReference type="ARBA" id="ARBA00023136"/>
    </source>
</evidence>
<keyword evidence="13" id="KW-0325">Glycoprotein</keyword>
<evidence type="ECO:0000256" key="9">
    <source>
        <dbReference type="ARBA" id="ARBA00022989"/>
    </source>
</evidence>
<evidence type="ECO:0000256" key="10">
    <source>
        <dbReference type="ARBA" id="ARBA00023034"/>
    </source>
</evidence>
<evidence type="ECO:0000256" key="13">
    <source>
        <dbReference type="ARBA" id="ARBA00023180"/>
    </source>
</evidence>
<dbReference type="Pfam" id="PF02485">
    <property type="entry name" value="Branch"/>
    <property type="match status" value="1"/>
</dbReference>
<evidence type="ECO:0000256" key="4">
    <source>
        <dbReference type="ARBA" id="ARBA00022679"/>
    </source>
</evidence>
<keyword evidence="3" id="KW-0328">Glycosyltransferase</keyword>
<evidence type="ECO:0000256" key="6">
    <source>
        <dbReference type="ARBA" id="ARBA00022723"/>
    </source>
</evidence>
<name>A0A2T1M086_9CHRO</name>
<evidence type="ECO:0000256" key="14">
    <source>
        <dbReference type="ARBA" id="ARBA00042865"/>
    </source>
</evidence>
<dbReference type="PANTHER" id="PTHR46025:SF3">
    <property type="entry name" value="XYLOSYLTRANSFERASE OXT"/>
    <property type="match status" value="1"/>
</dbReference>
<dbReference type="Proteomes" id="UP000239001">
    <property type="component" value="Unassembled WGS sequence"/>
</dbReference>
<dbReference type="OrthoDB" id="7943907at2"/>
<keyword evidence="10" id="KW-0333">Golgi apparatus</keyword>
<keyword evidence="7" id="KW-0256">Endoplasmic reticulum</keyword>
<reference evidence="15 16" key="1">
    <citation type="submission" date="2018-03" db="EMBL/GenBank/DDBJ databases">
        <title>The ancient ancestry and fast evolution of plastids.</title>
        <authorList>
            <person name="Moore K.R."/>
            <person name="Magnabosco C."/>
            <person name="Momper L."/>
            <person name="Gold D.A."/>
            <person name="Bosak T."/>
            <person name="Fournier G.P."/>
        </authorList>
    </citation>
    <scope>NUCLEOTIDE SEQUENCE [LARGE SCALE GENOMIC DNA]</scope>
    <source>
        <strain evidence="15 16">CCALA 016</strain>
    </source>
</reference>
<evidence type="ECO:0000256" key="8">
    <source>
        <dbReference type="ARBA" id="ARBA00022968"/>
    </source>
</evidence>